<sequence length="204" mass="23017">MSIKPTIKNLLIVILLAILVVLVIFFLITPQIRKYSEKNNQVSVTNFEECVEAGNPVMESYPRQCQHGEQIFSEEIEQTVGADKDEHGCIGSAGYSWCEPKEKCLRIWEEKCYTNTEQEIQYFLASKYNKPIDEVTVAITKQTENHAAGNVKFGQASSAGGMFLAVRSGNIWEVVYDGNGSVDCERLKAEYNFPDEILKPNFCD</sequence>
<keyword evidence="1" id="KW-0812">Transmembrane</keyword>
<feature type="transmembrane region" description="Helical" evidence="1">
    <location>
        <begin position="6"/>
        <end position="28"/>
    </location>
</feature>
<dbReference type="EMBL" id="PFWS01000062">
    <property type="protein sequence ID" value="PJA46344.1"/>
    <property type="molecule type" value="Genomic_DNA"/>
</dbReference>
<gene>
    <name evidence="2" type="ORF">CO172_03900</name>
</gene>
<protein>
    <submittedName>
        <fullName evidence="2">Uncharacterized protein</fullName>
    </submittedName>
</protein>
<proteinExistence type="predicted"/>
<keyword evidence="1" id="KW-1133">Transmembrane helix</keyword>
<reference evidence="3" key="1">
    <citation type="submission" date="2017-09" db="EMBL/GenBank/DDBJ databases">
        <title>Depth-based differentiation of microbial function through sediment-hosted aquifers and enrichment of novel symbionts in the deep terrestrial subsurface.</title>
        <authorList>
            <person name="Probst A.J."/>
            <person name="Ladd B."/>
            <person name="Jarett J.K."/>
            <person name="Geller-Mcgrath D.E."/>
            <person name="Sieber C.M.K."/>
            <person name="Emerson J.B."/>
            <person name="Anantharaman K."/>
            <person name="Thomas B.C."/>
            <person name="Malmstrom R."/>
            <person name="Stieglmeier M."/>
            <person name="Klingl A."/>
            <person name="Woyke T."/>
            <person name="Ryan C.M."/>
            <person name="Banfield J.F."/>
        </authorList>
    </citation>
    <scope>NUCLEOTIDE SEQUENCE [LARGE SCALE GENOMIC DNA]</scope>
</reference>
<accession>A0A2M7XEQ1</accession>
<evidence type="ECO:0000256" key="1">
    <source>
        <dbReference type="SAM" id="Phobius"/>
    </source>
</evidence>
<name>A0A2M7XEQ1_9BACT</name>
<organism evidence="2 3">
    <name type="scientific">Candidatus Uhrbacteria bacterium CG_4_9_14_3_um_filter_36_7</name>
    <dbReference type="NCBI Taxonomy" id="1975033"/>
    <lineage>
        <taxon>Bacteria</taxon>
        <taxon>Candidatus Uhriibacteriota</taxon>
    </lineage>
</organism>
<evidence type="ECO:0000313" key="3">
    <source>
        <dbReference type="Proteomes" id="UP000229749"/>
    </source>
</evidence>
<dbReference type="AlphaFoldDB" id="A0A2M7XEQ1"/>
<keyword evidence="1" id="KW-0472">Membrane</keyword>
<evidence type="ECO:0000313" key="2">
    <source>
        <dbReference type="EMBL" id="PJA46344.1"/>
    </source>
</evidence>
<dbReference type="Proteomes" id="UP000229749">
    <property type="component" value="Unassembled WGS sequence"/>
</dbReference>
<comment type="caution">
    <text evidence="2">The sequence shown here is derived from an EMBL/GenBank/DDBJ whole genome shotgun (WGS) entry which is preliminary data.</text>
</comment>